<evidence type="ECO:0000313" key="2">
    <source>
        <dbReference type="EMBL" id="MBC9983566.1"/>
    </source>
</evidence>
<feature type="transmembrane region" description="Helical" evidence="1">
    <location>
        <begin position="104"/>
        <end position="128"/>
    </location>
</feature>
<keyword evidence="3" id="KW-1185">Reference proteome</keyword>
<proteinExistence type="predicted"/>
<accession>A0ABR7UIY2</accession>
<organism evidence="2 3">
    <name type="scientific">Bradyrhizobium campsiandrae</name>
    <dbReference type="NCBI Taxonomy" id="1729892"/>
    <lineage>
        <taxon>Bacteria</taxon>
        <taxon>Pseudomonadati</taxon>
        <taxon>Pseudomonadota</taxon>
        <taxon>Alphaproteobacteria</taxon>
        <taxon>Hyphomicrobiales</taxon>
        <taxon>Nitrobacteraceae</taxon>
        <taxon>Bradyrhizobium</taxon>
    </lineage>
</organism>
<evidence type="ECO:0000256" key="1">
    <source>
        <dbReference type="SAM" id="Phobius"/>
    </source>
</evidence>
<feature type="transmembrane region" description="Helical" evidence="1">
    <location>
        <begin position="52"/>
        <end position="76"/>
    </location>
</feature>
<evidence type="ECO:0000313" key="3">
    <source>
        <dbReference type="Proteomes" id="UP000639516"/>
    </source>
</evidence>
<feature type="transmembrane region" description="Helical" evidence="1">
    <location>
        <begin position="187"/>
        <end position="209"/>
    </location>
</feature>
<feature type="transmembrane region" description="Helical" evidence="1">
    <location>
        <begin position="12"/>
        <end position="32"/>
    </location>
</feature>
<keyword evidence="1" id="KW-0812">Transmembrane</keyword>
<dbReference type="RefSeq" id="WP_188107592.1">
    <property type="nucleotide sequence ID" value="NZ_JAANIH010000084.1"/>
</dbReference>
<keyword evidence="1" id="KW-0472">Membrane</keyword>
<protein>
    <submittedName>
        <fullName evidence="2">Uncharacterized protein</fullName>
    </submittedName>
</protein>
<dbReference type="Proteomes" id="UP000639516">
    <property type="component" value="Unassembled WGS sequence"/>
</dbReference>
<keyword evidence="1" id="KW-1133">Transmembrane helix</keyword>
<sequence>MNEGHLTKLWSWFSVAAVLFLAATVVTLQGGTEFVGRLFGEKAGAPVENPAGVAYFGVIIGGGLLLLASLPFLLHVRRHGNVWHSRIPLVWLEGLETAAWEGKLYQFCVLLVLVVAPVAGVVSCMTIAERGDICEQDKKHFYGGADTTLLWAPAAVEGQQMRLRKAGSGQEDCTKGVEIFPRSWTPLFFYVVPLLGLALTAWAVVLLCVPRGPGWYVRKATVAATS</sequence>
<gene>
    <name evidence="2" type="ORF">HA482_35845</name>
</gene>
<reference evidence="2 3" key="1">
    <citation type="journal article" date="2020" name="Arch. Microbiol.">
        <title>Bradyrhizobium campsiandrae sp. nov., a nitrogen-fixing bacterial strain isolated from a native leguminous tree from the Amazon adapted to flooded conditions.</title>
        <authorList>
            <person name="Cabral Michel D."/>
            <person name="Martins da Costa E."/>
            <person name="Azarias Guimaraes A."/>
            <person name="Soares de Carvalho T."/>
            <person name="Santos de Castro Caputo P."/>
            <person name="Willems A."/>
            <person name="de Souza Moreira F.M."/>
        </authorList>
    </citation>
    <scope>NUCLEOTIDE SEQUENCE [LARGE SCALE GENOMIC DNA]</scope>
    <source>
        <strain evidence="3">INPA 384B</strain>
    </source>
</reference>
<dbReference type="EMBL" id="JAATTO010000073">
    <property type="protein sequence ID" value="MBC9983566.1"/>
    <property type="molecule type" value="Genomic_DNA"/>
</dbReference>
<comment type="caution">
    <text evidence="2">The sequence shown here is derived from an EMBL/GenBank/DDBJ whole genome shotgun (WGS) entry which is preliminary data.</text>
</comment>
<name>A0ABR7UIY2_9BRAD</name>